<accession>A0ABW2WT63</accession>
<name>A0ABW2WT63_9ACTN</name>
<reference evidence="2" key="1">
    <citation type="journal article" date="2019" name="Int. J. Syst. Evol. Microbiol.">
        <title>The Global Catalogue of Microorganisms (GCM) 10K type strain sequencing project: providing services to taxonomists for standard genome sequencing and annotation.</title>
        <authorList>
            <consortium name="The Broad Institute Genomics Platform"/>
            <consortium name="The Broad Institute Genome Sequencing Center for Infectious Disease"/>
            <person name="Wu L."/>
            <person name="Ma J."/>
        </authorList>
    </citation>
    <scope>NUCLEOTIDE SEQUENCE [LARGE SCALE GENOMIC DNA]</scope>
    <source>
        <strain evidence="2">JCM 12607</strain>
    </source>
</reference>
<dbReference type="EMBL" id="JBHTGL010000008">
    <property type="protein sequence ID" value="MFD0623457.1"/>
    <property type="molecule type" value="Genomic_DNA"/>
</dbReference>
<evidence type="ECO:0000313" key="2">
    <source>
        <dbReference type="Proteomes" id="UP001596915"/>
    </source>
</evidence>
<keyword evidence="2" id="KW-1185">Reference proteome</keyword>
<sequence length="329" mass="34907">MGGQGIRHCDEPGPSALRALLPLLGDADAEVAGTARDTLLDRGPDFADGLVPSLREIRREGPGRARARALSVLAGIGGEAALSAEDLAAVERLIRIKAPDERPVALWACWNHWIAVPGGDRAGIMETLGLTGPRPVTFALGNDIVDSDGHDAGDGGSEAFARVFVTPELDGWTFVLGAWCDPCDAERSEDVLRLCTRLSARYGQAQAYYYGAQGDGSAWLVAERGTVLRRYCETGEGEDELLTLGEPLPFERARRAERGLSPEWDAAQESDEDEAEWRTAAFDLAPELAKALGVSPLAIGADTRVCGAGVLAMTPYGVAHGAPTGAYRI</sequence>
<evidence type="ECO:0000313" key="1">
    <source>
        <dbReference type="EMBL" id="MFD0623457.1"/>
    </source>
</evidence>
<gene>
    <name evidence="1" type="ORF">ACFQ2K_12275</name>
</gene>
<proteinExistence type="predicted"/>
<organism evidence="1 2">
    <name type="scientific">Streptomyces sanglieri</name>
    <dbReference type="NCBI Taxonomy" id="193460"/>
    <lineage>
        <taxon>Bacteria</taxon>
        <taxon>Bacillati</taxon>
        <taxon>Actinomycetota</taxon>
        <taxon>Actinomycetes</taxon>
        <taxon>Kitasatosporales</taxon>
        <taxon>Streptomycetaceae</taxon>
        <taxon>Streptomyces</taxon>
    </lineage>
</organism>
<comment type="caution">
    <text evidence="1">The sequence shown here is derived from an EMBL/GenBank/DDBJ whole genome shotgun (WGS) entry which is preliminary data.</text>
</comment>
<protein>
    <submittedName>
        <fullName evidence="1">Uncharacterized protein</fullName>
    </submittedName>
</protein>
<dbReference type="Proteomes" id="UP001596915">
    <property type="component" value="Unassembled WGS sequence"/>
</dbReference>